<evidence type="ECO:0000256" key="7">
    <source>
        <dbReference type="RuleBase" id="RU363032"/>
    </source>
</evidence>
<dbReference type="GO" id="GO:0055085">
    <property type="term" value="P:transmembrane transport"/>
    <property type="evidence" value="ECO:0007669"/>
    <property type="project" value="InterPro"/>
</dbReference>
<comment type="similarity">
    <text evidence="7">Belongs to the binding-protein-dependent transport system permease family.</text>
</comment>
<organism evidence="9">
    <name type="scientific">Thermocrispum agreste</name>
    <dbReference type="NCBI Taxonomy" id="37925"/>
    <lineage>
        <taxon>Bacteria</taxon>
        <taxon>Bacillati</taxon>
        <taxon>Actinomycetota</taxon>
        <taxon>Actinomycetes</taxon>
        <taxon>Pseudonocardiales</taxon>
        <taxon>Pseudonocardiaceae</taxon>
        <taxon>Thermocrispum</taxon>
    </lineage>
</organism>
<dbReference type="InterPro" id="IPR050809">
    <property type="entry name" value="UgpAE/MalFG_permease"/>
</dbReference>
<dbReference type="InterPro" id="IPR035906">
    <property type="entry name" value="MetI-like_sf"/>
</dbReference>
<dbReference type="EMBL" id="QGUI01000879">
    <property type="protein sequence ID" value="PZM90286.1"/>
    <property type="molecule type" value="Genomic_DNA"/>
</dbReference>
<comment type="caution">
    <text evidence="9">The sequence shown here is derived from an EMBL/GenBank/DDBJ whole genome shotgun (WGS) entry which is preliminary data.</text>
</comment>
<evidence type="ECO:0000256" key="1">
    <source>
        <dbReference type="ARBA" id="ARBA00004651"/>
    </source>
</evidence>
<evidence type="ECO:0000256" key="5">
    <source>
        <dbReference type="ARBA" id="ARBA00022989"/>
    </source>
</evidence>
<dbReference type="AlphaFoldDB" id="A0A2W4L3V1"/>
<dbReference type="InterPro" id="IPR000515">
    <property type="entry name" value="MetI-like"/>
</dbReference>
<reference evidence="9" key="1">
    <citation type="submission" date="2018-05" db="EMBL/GenBank/DDBJ databases">
        <authorList>
            <person name="Lanie J.A."/>
            <person name="Ng W.-L."/>
            <person name="Kazmierczak K.M."/>
            <person name="Andrzejewski T.M."/>
            <person name="Davidsen T.M."/>
            <person name="Wayne K.J."/>
            <person name="Tettelin H."/>
            <person name="Glass J.I."/>
            <person name="Rusch D."/>
            <person name="Podicherti R."/>
            <person name="Tsui H.-C.T."/>
            <person name="Winkler M.E."/>
        </authorList>
    </citation>
    <scope>NUCLEOTIDE SEQUENCE</scope>
    <source>
        <strain evidence="9">ZC4RG45</strain>
    </source>
</reference>
<feature type="domain" description="ABC transmembrane type-1" evidence="8">
    <location>
        <begin position="1"/>
        <end position="155"/>
    </location>
</feature>
<dbReference type="PANTHER" id="PTHR43227:SF8">
    <property type="entry name" value="DIACETYLCHITOBIOSE UPTAKE SYSTEM PERMEASE PROTEIN DASB"/>
    <property type="match status" value="1"/>
</dbReference>
<proteinExistence type="inferred from homology"/>
<evidence type="ECO:0000256" key="3">
    <source>
        <dbReference type="ARBA" id="ARBA00022475"/>
    </source>
</evidence>
<evidence type="ECO:0000256" key="6">
    <source>
        <dbReference type="ARBA" id="ARBA00023136"/>
    </source>
</evidence>
<accession>A0A2W4L3V1</accession>
<dbReference type="Pfam" id="PF00528">
    <property type="entry name" value="BPD_transp_1"/>
    <property type="match status" value="1"/>
</dbReference>
<dbReference type="SUPFAM" id="SSF161098">
    <property type="entry name" value="MetI-like"/>
    <property type="match status" value="1"/>
</dbReference>
<evidence type="ECO:0000256" key="2">
    <source>
        <dbReference type="ARBA" id="ARBA00022448"/>
    </source>
</evidence>
<evidence type="ECO:0000256" key="4">
    <source>
        <dbReference type="ARBA" id="ARBA00022692"/>
    </source>
</evidence>
<sequence length="167" mass="18113">MPKTMAAVGVDPPTDGLLGSPETALWAVIGVAVWHAVGFYVVLFTAGLAAIPRDVFEAAALDGANRFTVFFRITLPLLWDNVQVAFVYLGIIALDFFAIVNIMTPHPEAISNSTEVVAHYLYTRAFSGDINPQYGYASAIGVALFFLTLTLAAVMFRVTRREQVELG</sequence>
<dbReference type="PROSITE" id="PS50928">
    <property type="entry name" value="ABC_TM1"/>
    <property type="match status" value="1"/>
</dbReference>
<keyword evidence="6 7" id="KW-0472">Membrane</keyword>
<protein>
    <recommendedName>
        <fullName evidence="8">ABC transmembrane type-1 domain-containing protein</fullName>
    </recommendedName>
</protein>
<evidence type="ECO:0000259" key="8">
    <source>
        <dbReference type="PROSITE" id="PS50928"/>
    </source>
</evidence>
<feature type="transmembrane region" description="Helical" evidence="7">
    <location>
        <begin position="24"/>
        <end position="51"/>
    </location>
</feature>
<feature type="transmembrane region" description="Helical" evidence="7">
    <location>
        <begin position="82"/>
        <end position="103"/>
    </location>
</feature>
<keyword evidence="4 7" id="KW-0812">Transmembrane</keyword>
<feature type="transmembrane region" description="Helical" evidence="7">
    <location>
        <begin position="134"/>
        <end position="156"/>
    </location>
</feature>
<keyword evidence="5 7" id="KW-1133">Transmembrane helix</keyword>
<gene>
    <name evidence="9" type="ORF">DIU77_18130</name>
</gene>
<dbReference type="PANTHER" id="PTHR43227">
    <property type="entry name" value="BLL4140 PROTEIN"/>
    <property type="match status" value="1"/>
</dbReference>
<evidence type="ECO:0000313" key="9">
    <source>
        <dbReference type="EMBL" id="PZM90286.1"/>
    </source>
</evidence>
<dbReference type="Gene3D" id="1.10.3720.10">
    <property type="entry name" value="MetI-like"/>
    <property type="match status" value="1"/>
</dbReference>
<keyword evidence="3" id="KW-1003">Cell membrane</keyword>
<name>A0A2W4L3V1_9PSEU</name>
<keyword evidence="2 7" id="KW-0813">Transport</keyword>
<dbReference type="CDD" id="cd06261">
    <property type="entry name" value="TM_PBP2"/>
    <property type="match status" value="1"/>
</dbReference>
<comment type="subcellular location">
    <subcellularLocation>
        <location evidence="1 7">Cell membrane</location>
        <topology evidence="1 7">Multi-pass membrane protein</topology>
    </subcellularLocation>
</comment>
<dbReference type="STRING" id="1111738.GCA_000427905_03546"/>
<dbReference type="GO" id="GO:0005886">
    <property type="term" value="C:plasma membrane"/>
    <property type="evidence" value="ECO:0007669"/>
    <property type="project" value="UniProtKB-SubCell"/>
</dbReference>